<accession>A0A3N4M0W4</accession>
<keyword evidence="4 12" id="KW-0813">Transport</keyword>
<keyword evidence="10 12" id="KW-0472">Membrane</keyword>
<evidence type="ECO:0000313" key="14">
    <source>
        <dbReference type="Proteomes" id="UP000267821"/>
    </source>
</evidence>
<keyword evidence="11" id="KW-0066">ATP synthesis</keyword>
<keyword evidence="5" id="KW-0138">CF(0)</keyword>
<dbReference type="STRING" id="1051890.A0A3N4M0W4"/>
<dbReference type="InterPro" id="IPR036228">
    <property type="entry name" value="ATP_synth_F0_dsu_sf_mt"/>
</dbReference>
<gene>
    <name evidence="13" type="ORF">L211DRAFT_834349</name>
</gene>
<dbReference type="Gene3D" id="6.10.280.70">
    <property type="match status" value="1"/>
</dbReference>
<evidence type="ECO:0000256" key="10">
    <source>
        <dbReference type="ARBA" id="ARBA00023136"/>
    </source>
</evidence>
<evidence type="ECO:0000256" key="5">
    <source>
        <dbReference type="ARBA" id="ARBA00022547"/>
    </source>
</evidence>
<dbReference type="PANTHER" id="PTHR12700">
    <property type="entry name" value="ATP SYNTHASE SUBUNIT D, MITOCHONDRIAL"/>
    <property type="match status" value="1"/>
</dbReference>
<evidence type="ECO:0000256" key="11">
    <source>
        <dbReference type="ARBA" id="ARBA00023310"/>
    </source>
</evidence>
<evidence type="ECO:0000256" key="9">
    <source>
        <dbReference type="ARBA" id="ARBA00023128"/>
    </source>
</evidence>
<dbReference type="OrthoDB" id="35799at2759"/>
<dbReference type="InterPro" id="IPR008689">
    <property type="entry name" value="ATP_synth_F0_dsu_mt"/>
</dbReference>
<dbReference type="GO" id="GO:0045259">
    <property type="term" value="C:proton-transporting ATP synthase complex"/>
    <property type="evidence" value="ECO:0007669"/>
    <property type="project" value="UniProtKB-KW"/>
</dbReference>
<evidence type="ECO:0000256" key="3">
    <source>
        <dbReference type="ARBA" id="ARBA00021688"/>
    </source>
</evidence>
<evidence type="ECO:0000313" key="13">
    <source>
        <dbReference type="EMBL" id="RPB27489.1"/>
    </source>
</evidence>
<evidence type="ECO:0000256" key="6">
    <source>
        <dbReference type="ARBA" id="ARBA00022781"/>
    </source>
</evidence>
<keyword evidence="7 12" id="KW-0999">Mitochondrion inner membrane</keyword>
<keyword evidence="8 12" id="KW-0406">Ion transport</keyword>
<name>A0A3N4M0W4_9PEZI</name>
<dbReference type="PIRSF" id="PIRSF005514">
    <property type="entry name" value="ATPase_F0_D_mt"/>
    <property type="match status" value="1"/>
</dbReference>
<organism evidence="13 14">
    <name type="scientific">Terfezia boudieri ATCC MYA-4762</name>
    <dbReference type="NCBI Taxonomy" id="1051890"/>
    <lineage>
        <taxon>Eukaryota</taxon>
        <taxon>Fungi</taxon>
        <taxon>Dikarya</taxon>
        <taxon>Ascomycota</taxon>
        <taxon>Pezizomycotina</taxon>
        <taxon>Pezizomycetes</taxon>
        <taxon>Pezizales</taxon>
        <taxon>Pezizaceae</taxon>
        <taxon>Terfezia</taxon>
    </lineage>
</organism>
<dbReference type="Pfam" id="PF05873">
    <property type="entry name" value="Mt_ATP-synt_D"/>
    <property type="match status" value="1"/>
</dbReference>
<proteinExistence type="inferred from homology"/>
<evidence type="ECO:0000256" key="4">
    <source>
        <dbReference type="ARBA" id="ARBA00022448"/>
    </source>
</evidence>
<dbReference type="SUPFAM" id="SSF161065">
    <property type="entry name" value="ATP synthase D chain-like"/>
    <property type="match status" value="1"/>
</dbReference>
<dbReference type="GO" id="GO:0015078">
    <property type="term" value="F:proton transmembrane transporter activity"/>
    <property type="evidence" value="ECO:0007669"/>
    <property type="project" value="InterPro"/>
</dbReference>
<dbReference type="InParanoid" id="A0A3N4M0W4"/>
<evidence type="ECO:0000256" key="8">
    <source>
        <dbReference type="ARBA" id="ARBA00023065"/>
    </source>
</evidence>
<dbReference type="EMBL" id="ML121531">
    <property type="protein sequence ID" value="RPB27489.1"/>
    <property type="molecule type" value="Genomic_DNA"/>
</dbReference>
<keyword evidence="9 12" id="KW-0496">Mitochondrion</keyword>
<evidence type="ECO:0000256" key="7">
    <source>
        <dbReference type="ARBA" id="ARBA00022792"/>
    </source>
</evidence>
<evidence type="ECO:0000256" key="2">
    <source>
        <dbReference type="ARBA" id="ARBA00006842"/>
    </source>
</evidence>
<evidence type="ECO:0000256" key="12">
    <source>
        <dbReference type="PIRNR" id="PIRNR005514"/>
    </source>
</evidence>
<dbReference type="Proteomes" id="UP000267821">
    <property type="component" value="Unassembled WGS sequence"/>
</dbReference>
<keyword evidence="6 12" id="KW-0375">Hydrogen ion transport</keyword>
<dbReference type="GO" id="GO:0015986">
    <property type="term" value="P:proton motive force-driven ATP synthesis"/>
    <property type="evidence" value="ECO:0007669"/>
    <property type="project" value="UniProtKB-UniRule"/>
</dbReference>
<evidence type="ECO:0000256" key="1">
    <source>
        <dbReference type="ARBA" id="ARBA00004273"/>
    </source>
</evidence>
<protein>
    <recommendedName>
        <fullName evidence="3 12">ATP synthase subunit d, mitochondrial</fullName>
    </recommendedName>
</protein>
<comment type="subcellular location">
    <subcellularLocation>
        <location evidence="1 12">Mitochondrion inner membrane</location>
    </subcellularLocation>
</comment>
<dbReference type="FunCoup" id="A0A3N4M0W4">
    <property type="interactions" value="482"/>
</dbReference>
<reference evidence="13 14" key="1">
    <citation type="journal article" date="2018" name="Nat. Ecol. Evol.">
        <title>Pezizomycetes genomes reveal the molecular basis of ectomycorrhizal truffle lifestyle.</title>
        <authorList>
            <person name="Murat C."/>
            <person name="Payen T."/>
            <person name="Noel B."/>
            <person name="Kuo A."/>
            <person name="Morin E."/>
            <person name="Chen J."/>
            <person name="Kohler A."/>
            <person name="Krizsan K."/>
            <person name="Balestrini R."/>
            <person name="Da Silva C."/>
            <person name="Montanini B."/>
            <person name="Hainaut M."/>
            <person name="Levati E."/>
            <person name="Barry K.W."/>
            <person name="Belfiori B."/>
            <person name="Cichocki N."/>
            <person name="Clum A."/>
            <person name="Dockter R.B."/>
            <person name="Fauchery L."/>
            <person name="Guy J."/>
            <person name="Iotti M."/>
            <person name="Le Tacon F."/>
            <person name="Lindquist E.A."/>
            <person name="Lipzen A."/>
            <person name="Malagnac F."/>
            <person name="Mello A."/>
            <person name="Molinier V."/>
            <person name="Miyauchi S."/>
            <person name="Poulain J."/>
            <person name="Riccioni C."/>
            <person name="Rubini A."/>
            <person name="Sitrit Y."/>
            <person name="Splivallo R."/>
            <person name="Traeger S."/>
            <person name="Wang M."/>
            <person name="Zifcakova L."/>
            <person name="Wipf D."/>
            <person name="Zambonelli A."/>
            <person name="Paolocci F."/>
            <person name="Nowrousian M."/>
            <person name="Ottonello S."/>
            <person name="Baldrian P."/>
            <person name="Spatafora J.W."/>
            <person name="Henrissat B."/>
            <person name="Nagy L.G."/>
            <person name="Aury J.M."/>
            <person name="Wincker P."/>
            <person name="Grigoriev I.V."/>
            <person name="Bonfante P."/>
            <person name="Martin F.M."/>
        </authorList>
    </citation>
    <scope>NUCLEOTIDE SEQUENCE [LARGE SCALE GENOMIC DNA]</scope>
    <source>
        <strain evidence="13 14">ATCC MYA-4762</strain>
    </source>
</reference>
<comment type="similarity">
    <text evidence="2 12">Belongs to the ATPase d subunit family.</text>
</comment>
<dbReference type="AlphaFoldDB" id="A0A3N4M0W4"/>
<dbReference type="GO" id="GO:0005743">
    <property type="term" value="C:mitochondrial inner membrane"/>
    <property type="evidence" value="ECO:0007669"/>
    <property type="project" value="UniProtKB-SubCell"/>
</dbReference>
<keyword evidence="14" id="KW-1185">Reference proteome</keyword>
<sequence>MSVARKSAALKINWASLQSQLGLKGSTVASLQAFKKRNEDVRRKHLLLSEAPQAVNFAHYRSILKNTAIVDQLEAEYKKFKPVTYNVSKELEQIAKFEEVAVKNAVETKVGVDKELSALKMTLENIESARPFDELTVDDVVKARPDIDTRTAEMVSKGRWMPAGYKERFGDLSLL</sequence>
<comment type="function">
    <text evidence="12">Mitochondrial membrane ATP synthase (F(1)F(0) ATP synthase or Complex V) produces ATP from ADP in the presence of a proton gradient across the membrane which is generated by electron transport complexes of the respiratory chain. F-type ATPases consist of two structural domains, F(1) - containing the extramembraneous catalytic core, and F(0) - containing the membrane proton channel, linked together by a central stalk and a peripheral stalk. During catalysis, ATP synthesis in the catalytic domain of F(1) is coupled via a rotary mechanism of the central stalk subunits to proton translocation.</text>
</comment>